<dbReference type="SUPFAM" id="SSF57196">
    <property type="entry name" value="EGF/Laminin"/>
    <property type="match status" value="1"/>
</dbReference>
<feature type="region of interest" description="Disordered" evidence="1">
    <location>
        <begin position="152"/>
        <end position="200"/>
    </location>
</feature>
<feature type="chain" id="PRO_5042892048" description="EGF-like domain-containing protein" evidence="3">
    <location>
        <begin position="21"/>
        <end position="200"/>
    </location>
</feature>
<proteinExistence type="predicted"/>
<sequence length="200" mass="21941">MMYSSLYHILISAIVGPVLHNFVDACGRTPARTQPRPQTTASPPPQTASPSPVTPVARHQQKCTAAEEMQAACLNGECYALDLDGGNRSAFCQCPELYEGSRCEQLSDDFFGKILYAGEVKKAGIAAGVVVLVIILTIIIVYFAIKRRKRRKREQERSRTGDQEAQMNGNAAQPLMKEGMHTDSERIALNGMEKSPETNV</sequence>
<dbReference type="InterPro" id="IPR000742">
    <property type="entry name" value="EGF"/>
</dbReference>
<evidence type="ECO:0000256" key="1">
    <source>
        <dbReference type="SAM" id="MobiDB-lite"/>
    </source>
</evidence>
<protein>
    <recommendedName>
        <fullName evidence="4">EGF-like domain-containing protein</fullName>
    </recommendedName>
</protein>
<name>A0AAN9BUS5_9CAEN</name>
<evidence type="ECO:0000259" key="4">
    <source>
        <dbReference type="PROSITE" id="PS00022"/>
    </source>
</evidence>
<accession>A0AAN9BUS5</accession>
<gene>
    <name evidence="5" type="ORF">V1264_011146</name>
</gene>
<keyword evidence="3" id="KW-0732">Signal</keyword>
<keyword evidence="2" id="KW-1133">Transmembrane helix</keyword>
<dbReference type="EMBL" id="JBAMIC010000002">
    <property type="protein sequence ID" value="KAK7111534.1"/>
    <property type="molecule type" value="Genomic_DNA"/>
</dbReference>
<organism evidence="5 6">
    <name type="scientific">Littorina saxatilis</name>
    <dbReference type="NCBI Taxonomy" id="31220"/>
    <lineage>
        <taxon>Eukaryota</taxon>
        <taxon>Metazoa</taxon>
        <taxon>Spiralia</taxon>
        <taxon>Lophotrochozoa</taxon>
        <taxon>Mollusca</taxon>
        <taxon>Gastropoda</taxon>
        <taxon>Caenogastropoda</taxon>
        <taxon>Littorinimorpha</taxon>
        <taxon>Littorinoidea</taxon>
        <taxon>Littorinidae</taxon>
        <taxon>Littorina</taxon>
    </lineage>
</organism>
<feature type="transmembrane region" description="Helical" evidence="2">
    <location>
        <begin position="123"/>
        <end position="145"/>
    </location>
</feature>
<feature type="compositionally biased region" description="Low complexity" evidence="1">
    <location>
        <begin position="29"/>
        <end position="41"/>
    </location>
</feature>
<dbReference type="PROSITE" id="PS00022">
    <property type="entry name" value="EGF_1"/>
    <property type="match status" value="1"/>
</dbReference>
<evidence type="ECO:0000313" key="5">
    <source>
        <dbReference type="EMBL" id="KAK7111534.1"/>
    </source>
</evidence>
<dbReference type="AlphaFoldDB" id="A0AAN9BUS5"/>
<keyword evidence="6" id="KW-1185">Reference proteome</keyword>
<dbReference type="Gene3D" id="2.10.25.10">
    <property type="entry name" value="Laminin"/>
    <property type="match status" value="1"/>
</dbReference>
<feature type="signal peptide" evidence="3">
    <location>
        <begin position="1"/>
        <end position="20"/>
    </location>
</feature>
<evidence type="ECO:0000256" key="2">
    <source>
        <dbReference type="SAM" id="Phobius"/>
    </source>
</evidence>
<feature type="compositionally biased region" description="Basic and acidic residues" evidence="1">
    <location>
        <begin position="153"/>
        <end position="162"/>
    </location>
</feature>
<comment type="caution">
    <text evidence="5">The sequence shown here is derived from an EMBL/GenBank/DDBJ whole genome shotgun (WGS) entry which is preliminary data.</text>
</comment>
<reference evidence="5 6" key="1">
    <citation type="submission" date="2024-02" db="EMBL/GenBank/DDBJ databases">
        <title>Chromosome-scale genome assembly of the rough periwinkle Littorina saxatilis.</title>
        <authorList>
            <person name="De Jode A."/>
            <person name="Faria R."/>
            <person name="Formenti G."/>
            <person name="Sims Y."/>
            <person name="Smith T.P."/>
            <person name="Tracey A."/>
            <person name="Wood J.M.D."/>
            <person name="Zagrodzka Z.B."/>
            <person name="Johannesson K."/>
            <person name="Butlin R.K."/>
            <person name="Leder E.H."/>
        </authorList>
    </citation>
    <scope>NUCLEOTIDE SEQUENCE [LARGE SCALE GENOMIC DNA]</scope>
    <source>
        <strain evidence="5">Snail1</strain>
        <tissue evidence="5">Muscle</tissue>
    </source>
</reference>
<keyword evidence="2" id="KW-0812">Transmembrane</keyword>
<evidence type="ECO:0000313" key="6">
    <source>
        <dbReference type="Proteomes" id="UP001374579"/>
    </source>
</evidence>
<evidence type="ECO:0000256" key="3">
    <source>
        <dbReference type="SAM" id="SignalP"/>
    </source>
</evidence>
<feature type="region of interest" description="Disordered" evidence="1">
    <location>
        <begin position="29"/>
        <end position="57"/>
    </location>
</feature>
<feature type="domain" description="EGF-like" evidence="4">
    <location>
        <begin position="92"/>
        <end position="103"/>
    </location>
</feature>
<keyword evidence="2" id="KW-0472">Membrane</keyword>
<dbReference type="Proteomes" id="UP001374579">
    <property type="component" value="Unassembled WGS sequence"/>
</dbReference>